<evidence type="ECO:0000259" key="11">
    <source>
        <dbReference type="Pfam" id="PF00720"/>
    </source>
</evidence>
<evidence type="ECO:0000256" key="5">
    <source>
        <dbReference type="ARBA" id="ARBA00022690"/>
    </source>
</evidence>
<feature type="signal peptide" evidence="10">
    <location>
        <begin position="1"/>
        <end position="24"/>
    </location>
</feature>
<dbReference type="InterPro" id="IPR036819">
    <property type="entry name" value="Subtilisin_inhibitor-like_sf"/>
</dbReference>
<protein>
    <recommendedName>
        <fullName evidence="11">Subtilisin inhibitor domain-containing protein</fullName>
    </recommendedName>
</protein>
<reference evidence="12 13" key="1">
    <citation type="submission" date="2020-08" db="EMBL/GenBank/DDBJ databases">
        <title>Sequencing the genomes of 1000 actinobacteria strains.</title>
        <authorList>
            <person name="Klenk H.-P."/>
        </authorList>
    </citation>
    <scope>NUCLEOTIDE SEQUENCE [LARGE SCALE GENOMIC DNA]</scope>
    <source>
        <strain evidence="12 13">DSM 44936</strain>
    </source>
</reference>
<evidence type="ECO:0000256" key="1">
    <source>
        <dbReference type="ARBA" id="ARBA00004613"/>
    </source>
</evidence>
<dbReference type="InterPro" id="IPR023549">
    <property type="entry name" value="Subtilisin_inhibitor"/>
</dbReference>
<feature type="region of interest" description="Disordered" evidence="9">
    <location>
        <begin position="21"/>
        <end position="47"/>
    </location>
</feature>
<evidence type="ECO:0000256" key="3">
    <source>
        <dbReference type="ARBA" id="ARBA00011738"/>
    </source>
</evidence>
<keyword evidence="7" id="KW-1015">Disulfide bond</keyword>
<keyword evidence="13" id="KW-1185">Reference proteome</keyword>
<comment type="caution">
    <text evidence="12">The sequence shown here is derived from an EMBL/GenBank/DDBJ whole genome shotgun (WGS) entry which is preliminary data.</text>
</comment>
<dbReference type="InterPro" id="IPR000691">
    <property type="entry name" value="Prot_inh_I16_SSI"/>
</dbReference>
<feature type="chain" id="PRO_5031513921" description="Subtilisin inhibitor domain-containing protein" evidence="10">
    <location>
        <begin position="25"/>
        <end position="177"/>
    </location>
</feature>
<dbReference type="Gene3D" id="3.30.350.10">
    <property type="entry name" value="Subtilisin inhibitor-like"/>
    <property type="match status" value="1"/>
</dbReference>
<keyword evidence="10" id="KW-0732">Signal</keyword>
<keyword evidence="4" id="KW-0964">Secreted</keyword>
<dbReference type="Proteomes" id="UP000555564">
    <property type="component" value="Unassembled WGS sequence"/>
</dbReference>
<keyword evidence="6 8" id="KW-0722">Serine protease inhibitor</keyword>
<dbReference type="RefSeq" id="WP_184985847.1">
    <property type="nucleotide sequence ID" value="NZ_BAAALO010000039.1"/>
</dbReference>
<evidence type="ECO:0000256" key="4">
    <source>
        <dbReference type="ARBA" id="ARBA00022525"/>
    </source>
</evidence>
<dbReference type="EMBL" id="JACHIU010000001">
    <property type="protein sequence ID" value="MBB6476068.1"/>
    <property type="molecule type" value="Genomic_DNA"/>
</dbReference>
<evidence type="ECO:0000313" key="13">
    <source>
        <dbReference type="Proteomes" id="UP000555564"/>
    </source>
</evidence>
<feature type="domain" description="Subtilisin inhibitor" evidence="11">
    <location>
        <begin position="75"/>
        <end position="160"/>
    </location>
</feature>
<evidence type="ECO:0000256" key="9">
    <source>
        <dbReference type="SAM" id="MobiDB-lite"/>
    </source>
</evidence>
<dbReference type="AlphaFoldDB" id="A0A7X0IL79"/>
<organism evidence="12 13">
    <name type="scientific">Sphaerisporangium rubeum</name>
    <dbReference type="NCBI Taxonomy" id="321317"/>
    <lineage>
        <taxon>Bacteria</taxon>
        <taxon>Bacillati</taxon>
        <taxon>Actinomycetota</taxon>
        <taxon>Actinomycetes</taxon>
        <taxon>Streptosporangiales</taxon>
        <taxon>Streptosporangiaceae</taxon>
        <taxon>Sphaerisporangium</taxon>
    </lineage>
</organism>
<dbReference type="GO" id="GO:0004867">
    <property type="term" value="F:serine-type endopeptidase inhibitor activity"/>
    <property type="evidence" value="ECO:0007669"/>
    <property type="project" value="UniProtKB-KW"/>
</dbReference>
<gene>
    <name evidence="12" type="ORF">BJ992_005499</name>
</gene>
<comment type="subunit">
    <text evidence="3">Homodimer.</text>
</comment>
<keyword evidence="5 8" id="KW-0646">Protease inhibitor</keyword>
<sequence length="177" mass="18747">MRPHLLLALTCALTATTPAPSVTAAASVPTTPGSAVTHPTTARPSTPGIRLARLKKPTTSSLTPRLKPHQEIGKVLLLAIAKGESPTPADHAVLLQCTPPGGTHPNREAACRLLDPVHADFNELNADPKAACSRDYNPITVYATGLWDTSRLSYEHTFGNTCELRATMGAVFDIAPR</sequence>
<evidence type="ECO:0000256" key="7">
    <source>
        <dbReference type="ARBA" id="ARBA00023157"/>
    </source>
</evidence>
<evidence type="ECO:0000256" key="8">
    <source>
        <dbReference type="RuleBase" id="RU003471"/>
    </source>
</evidence>
<dbReference type="SUPFAM" id="SSF55399">
    <property type="entry name" value="Subtilisin inhibitor"/>
    <property type="match status" value="1"/>
</dbReference>
<dbReference type="GO" id="GO:0005576">
    <property type="term" value="C:extracellular region"/>
    <property type="evidence" value="ECO:0007669"/>
    <property type="project" value="UniProtKB-SubCell"/>
</dbReference>
<evidence type="ECO:0000256" key="10">
    <source>
        <dbReference type="SAM" id="SignalP"/>
    </source>
</evidence>
<dbReference type="PRINTS" id="PR00294">
    <property type="entry name" value="SSBTLNINHBTR"/>
</dbReference>
<evidence type="ECO:0000313" key="12">
    <source>
        <dbReference type="EMBL" id="MBB6476068.1"/>
    </source>
</evidence>
<proteinExistence type="inferred from homology"/>
<comment type="subcellular location">
    <subcellularLocation>
        <location evidence="1">Secreted</location>
    </subcellularLocation>
</comment>
<evidence type="ECO:0000256" key="6">
    <source>
        <dbReference type="ARBA" id="ARBA00022900"/>
    </source>
</evidence>
<evidence type="ECO:0000256" key="2">
    <source>
        <dbReference type="ARBA" id="ARBA00010472"/>
    </source>
</evidence>
<accession>A0A7X0IL79</accession>
<comment type="similarity">
    <text evidence="2 8">Belongs to the protease inhibitor I16 (SSI) family.</text>
</comment>
<name>A0A7X0IL79_9ACTN</name>
<feature type="compositionally biased region" description="Low complexity" evidence="9">
    <location>
        <begin position="21"/>
        <end position="35"/>
    </location>
</feature>
<dbReference type="Pfam" id="PF00720">
    <property type="entry name" value="SSI"/>
    <property type="match status" value="1"/>
</dbReference>